<dbReference type="AlphaFoldDB" id="A0A667IKF0"/>
<keyword evidence="1" id="KW-0677">Repeat</keyword>
<dbReference type="GO" id="GO:0005829">
    <property type="term" value="C:cytosol"/>
    <property type="evidence" value="ECO:0007669"/>
    <property type="project" value="TreeGrafter"/>
</dbReference>
<reference evidence="5" key="1">
    <citation type="submission" date="2025-08" db="UniProtKB">
        <authorList>
            <consortium name="Ensembl"/>
        </authorList>
    </citation>
    <scope>IDENTIFICATION</scope>
</reference>
<sequence length="534" mass="60993">MSDESNGNPIEDSLLQLRCHFTWELLVEDTEMPDLENRILDEIEFLDTKYNAGIHNLLAYVRHLKGQTREALGSLKEAEDLIQQEHGDRSAVRSLVTWGNYAWLYHHMGRLAEAQTYLDRVANTCERFAAPSCYRLDCPQMDCEEGWALLKCGGKNYERAKACFEKALAAEPENPEFSTGYAITIYRLDGFNKATQVSDAFCLQPLKEAIRLNPEDAYIKACFEKALAAEPENPEFSTGYAITIYRLDGFNKATQVSDAFCLQPLKEAIRLNPEDAYIKALLALKLQDVGQEAQGEKYVEEALTNMSSQTYVFRYAAKFYRRKGALDKALQLLKRALQATPSSAFLHHQMGLCYKARMIEIKRAANWQPRGQDRDNVDKMVRLAIAHFQFALEQKPTFDVAYIHLAGMYIEAGNHRKAEDIYQKLLCLTSLDDEKQQKVHFHYGQFQEFQKKSEVNAIIHYLKALKTEKVSLTRDKCINSLEKLTLRRLSRNASDIESLSILGFIYKVKGEMNKALEYYEQALRLAVDSGNSGT</sequence>
<evidence type="ECO:0000256" key="1">
    <source>
        <dbReference type="ARBA" id="ARBA00022737"/>
    </source>
</evidence>
<dbReference type="PROSITE" id="PS50005">
    <property type="entry name" value="TPR"/>
    <property type="match status" value="2"/>
</dbReference>
<dbReference type="FunFam" id="1.25.40.10:FF:000026">
    <property type="entry name" value="Interferon-induced protein with tetratricopeptide repeats 5"/>
    <property type="match status" value="1"/>
</dbReference>
<dbReference type="GO" id="GO:0051607">
    <property type="term" value="P:defense response to virus"/>
    <property type="evidence" value="ECO:0007669"/>
    <property type="project" value="TreeGrafter"/>
</dbReference>
<dbReference type="SMART" id="SM00028">
    <property type="entry name" value="TPR"/>
    <property type="match status" value="6"/>
</dbReference>
<dbReference type="Pfam" id="PF13176">
    <property type="entry name" value="TPR_7"/>
    <property type="match status" value="1"/>
</dbReference>
<evidence type="ECO:0000256" key="2">
    <source>
        <dbReference type="ARBA" id="ARBA00022803"/>
    </source>
</evidence>
<evidence type="ECO:0000313" key="6">
    <source>
        <dbReference type="Proteomes" id="UP000472241"/>
    </source>
</evidence>
<proteinExistence type="inferred from homology"/>
<keyword evidence="2 4" id="KW-0802">TPR repeat</keyword>
<evidence type="ECO:0000256" key="3">
    <source>
        <dbReference type="ARBA" id="ARBA00038336"/>
    </source>
</evidence>
<evidence type="ECO:0000313" key="5">
    <source>
        <dbReference type="Ensembl" id="ENSLCNP00005032846.1"/>
    </source>
</evidence>
<dbReference type="Proteomes" id="UP000472241">
    <property type="component" value="Unplaced"/>
</dbReference>
<accession>A0A667IKF0</accession>
<keyword evidence="6" id="KW-1185">Reference proteome</keyword>
<gene>
    <name evidence="5" type="primary">LOC115527785</name>
</gene>
<dbReference type="Gene3D" id="1.25.40.10">
    <property type="entry name" value="Tetratricopeptide repeat domain"/>
    <property type="match status" value="4"/>
</dbReference>
<feature type="repeat" description="TPR" evidence="4">
    <location>
        <begin position="496"/>
        <end position="529"/>
    </location>
</feature>
<dbReference type="PANTHER" id="PTHR10271">
    <property type="entry name" value="INTERFERON-INDUCED PROTEIN WITH TETRATRICOPEPTIDE REPEATS"/>
    <property type="match status" value="1"/>
</dbReference>
<comment type="similarity">
    <text evidence="3">Belongs to the IFIT family.</text>
</comment>
<dbReference type="PANTHER" id="PTHR10271:SF16">
    <property type="entry name" value="INTERFERON-INDUCED PROTEIN WITH TETRATRICOPEPTIDE REPEATS 1B"/>
    <property type="match status" value="1"/>
</dbReference>
<evidence type="ECO:0000256" key="4">
    <source>
        <dbReference type="PROSITE-ProRule" id="PRU00339"/>
    </source>
</evidence>
<protein>
    <submittedName>
        <fullName evidence="5">Interferon induced protein with tetratricopeptide repeats 3</fullName>
    </submittedName>
</protein>
<dbReference type="Pfam" id="PF13181">
    <property type="entry name" value="TPR_8"/>
    <property type="match status" value="2"/>
</dbReference>
<name>A0A667IKF0_LYNCA</name>
<dbReference type="Ensembl" id="ENSLCNT00005036666.1">
    <property type="protein sequence ID" value="ENSLCNP00005032846.1"/>
    <property type="gene ID" value="ENSLCNG00005021389.1"/>
</dbReference>
<dbReference type="InterPro" id="IPR019734">
    <property type="entry name" value="TPR_rpt"/>
</dbReference>
<dbReference type="GO" id="GO:0003723">
    <property type="term" value="F:RNA binding"/>
    <property type="evidence" value="ECO:0007669"/>
    <property type="project" value="TreeGrafter"/>
</dbReference>
<dbReference type="Pfam" id="PF13424">
    <property type="entry name" value="TPR_12"/>
    <property type="match status" value="1"/>
</dbReference>
<feature type="repeat" description="TPR" evidence="4">
    <location>
        <begin position="310"/>
        <end position="343"/>
    </location>
</feature>
<dbReference type="InterPro" id="IPR011990">
    <property type="entry name" value="TPR-like_helical_dom_sf"/>
</dbReference>
<organism evidence="5 6">
    <name type="scientific">Lynx canadensis</name>
    <name type="common">Canada lynx</name>
    <name type="synonym">Felis canadensis</name>
    <dbReference type="NCBI Taxonomy" id="61383"/>
    <lineage>
        <taxon>Eukaryota</taxon>
        <taxon>Metazoa</taxon>
        <taxon>Chordata</taxon>
        <taxon>Craniata</taxon>
        <taxon>Vertebrata</taxon>
        <taxon>Euteleostomi</taxon>
        <taxon>Mammalia</taxon>
        <taxon>Eutheria</taxon>
        <taxon>Laurasiatheria</taxon>
        <taxon>Carnivora</taxon>
        <taxon>Feliformia</taxon>
        <taxon>Felidae</taxon>
        <taxon>Felinae</taxon>
        <taxon>Lynx</taxon>
    </lineage>
</organism>
<dbReference type="FunFam" id="1.25.40.10:FF:000032">
    <property type="entry name" value="Interferon-induced protein with tetratricopeptide repeats 5"/>
    <property type="match status" value="1"/>
</dbReference>
<reference evidence="5" key="2">
    <citation type="submission" date="2025-09" db="UniProtKB">
        <authorList>
            <consortium name="Ensembl"/>
        </authorList>
    </citation>
    <scope>IDENTIFICATION</scope>
</reference>
<dbReference type="SUPFAM" id="SSF48452">
    <property type="entry name" value="TPR-like"/>
    <property type="match status" value="3"/>
</dbReference>